<feature type="compositionally biased region" description="Polar residues" evidence="1">
    <location>
        <begin position="90"/>
        <end position="100"/>
    </location>
</feature>
<feature type="region of interest" description="Disordered" evidence="1">
    <location>
        <begin position="87"/>
        <end position="110"/>
    </location>
</feature>
<organism evidence="2 3">
    <name type="scientific">Zophobas morio</name>
    <dbReference type="NCBI Taxonomy" id="2755281"/>
    <lineage>
        <taxon>Eukaryota</taxon>
        <taxon>Metazoa</taxon>
        <taxon>Ecdysozoa</taxon>
        <taxon>Arthropoda</taxon>
        <taxon>Hexapoda</taxon>
        <taxon>Insecta</taxon>
        <taxon>Pterygota</taxon>
        <taxon>Neoptera</taxon>
        <taxon>Endopterygota</taxon>
        <taxon>Coleoptera</taxon>
        <taxon>Polyphaga</taxon>
        <taxon>Cucujiformia</taxon>
        <taxon>Tenebrionidae</taxon>
        <taxon>Zophobas</taxon>
    </lineage>
</organism>
<reference evidence="2" key="1">
    <citation type="journal article" date="2023" name="G3 (Bethesda)">
        <title>Whole genome assemblies of Zophobas morio and Tenebrio molitor.</title>
        <authorList>
            <person name="Kaur S."/>
            <person name="Stinson S.A."/>
            <person name="diCenzo G.C."/>
        </authorList>
    </citation>
    <scope>NUCLEOTIDE SEQUENCE</scope>
    <source>
        <strain evidence="2">QUZm001</strain>
    </source>
</reference>
<dbReference type="AlphaFoldDB" id="A0AA38IMW6"/>
<dbReference type="Proteomes" id="UP001168821">
    <property type="component" value="Unassembled WGS sequence"/>
</dbReference>
<evidence type="ECO:0000313" key="3">
    <source>
        <dbReference type="Proteomes" id="UP001168821"/>
    </source>
</evidence>
<dbReference type="EMBL" id="JALNTZ010000004">
    <property type="protein sequence ID" value="KAJ3656877.1"/>
    <property type="molecule type" value="Genomic_DNA"/>
</dbReference>
<gene>
    <name evidence="2" type="ORF">Zmor_015922</name>
</gene>
<keyword evidence="3" id="KW-1185">Reference proteome</keyword>
<accession>A0AA38IMW6</accession>
<sequence length="110" mass="12134">MQIHKLLRVCGDKFKVTAANGSTTKIPPGRSSTSGVWGYRSGLFSPHDGDSIYRKPARTAHYTSLGPTCRPKLSRYDRKSAVRSRLLGQVKSTTTSQPPLNLSKPVPFFK</sequence>
<proteinExistence type="predicted"/>
<evidence type="ECO:0000313" key="2">
    <source>
        <dbReference type="EMBL" id="KAJ3656877.1"/>
    </source>
</evidence>
<protein>
    <submittedName>
        <fullName evidence="2">Uncharacterized protein</fullName>
    </submittedName>
</protein>
<comment type="caution">
    <text evidence="2">The sequence shown here is derived from an EMBL/GenBank/DDBJ whole genome shotgun (WGS) entry which is preliminary data.</text>
</comment>
<name>A0AA38IMW6_9CUCU</name>
<evidence type="ECO:0000256" key="1">
    <source>
        <dbReference type="SAM" id="MobiDB-lite"/>
    </source>
</evidence>